<dbReference type="AlphaFoldDB" id="A0A5Q6RK49"/>
<protein>
    <submittedName>
        <fullName evidence="2">Uncharacterized protein</fullName>
    </submittedName>
</protein>
<feature type="compositionally biased region" description="Basic and acidic residues" evidence="1">
    <location>
        <begin position="80"/>
        <end position="95"/>
    </location>
</feature>
<gene>
    <name evidence="2" type="ORF">FE697_021465</name>
</gene>
<accession>A0A5Q6RK49</accession>
<organism evidence="2 3">
    <name type="scientific">Mumia zhuanghuii</name>
    <dbReference type="NCBI Taxonomy" id="2585211"/>
    <lineage>
        <taxon>Bacteria</taxon>
        <taxon>Bacillati</taxon>
        <taxon>Actinomycetota</taxon>
        <taxon>Actinomycetes</taxon>
        <taxon>Propionibacteriales</taxon>
        <taxon>Nocardioidaceae</taxon>
        <taxon>Mumia</taxon>
    </lineage>
</organism>
<evidence type="ECO:0000313" key="2">
    <source>
        <dbReference type="EMBL" id="KAA1418389.1"/>
    </source>
</evidence>
<name>A0A5Q6RK49_9ACTN</name>
<evidence type="ECO:0000313" key="3">
    <source>
        <dbReference type="Proteomes" id="UP000307768"/>
    </source>
</evidence>
<feature type="compositionally biased region" description="Basic residues" evidence="1">
    <location>
        <begin position="38"/>
        <end position="75"/>
    </location>
</feature>
<comment type="caution">
    <text evidence="2">The sequence shown here is derived from an EMBL/GenBank/DDBJ whole genome shotgun (WGS) entry which is preliminary data.</text>
</comment>
<reference evidence="2 3" key="1">
    <citation type="submission" date="2019-09" db="EMBL/GenBank/DDBJ databases">
        <title>Mumia zhuanghuii sp. nov. isolated from the intestinal contents of plateau pika (Ochotona curzoniae) in the Qinghai-Tibet plateau of China.</title>
        <authorList>
            <person name="Tian Z."/>
        </authorList>
    </citation>
    <scope>NUCLEOTIDE SEQUENCE [LARGE SCALE GENOMIC DNA]</scope>
    <source>
        <strain evidence="3">350</strain>
    </source>
</reference>
<sequence>MVVPDRVERGLVGRRRLGARHEHLADDLGEREPGQRRVSSRGRRRCGRRRRRGGRGGRSRRGRRRRRPLRRRTRSPFRATDQHQRGRQTQRETARNRWTAHRRQAIWRRCNTVGAWPPHELVCKERLENGRLRRYWRWARKECDDLFDHVVACHQPDDRARGDPGW</sequence>
<dbReference type="EMBL" id="VDFQ02000007">
    <property type="protein sequence ID" value="KAA1418389.1"/>
    <property type="molecule type" value="Genomic_DNA"/>
</dbReference>
<evidence type="ECO:0000256" key="1">
    <source>
        <dbReference type="SAM" id="MobiDB-lite"/>
    </source>
</evidence>
<proteinExistence type="predicted"/>
<dbReference type="Proteomes" id="UP000307768">
    <property type="component" value="Unassembled WGS sequence"/>
</dbReference>
<feature type="region of interest" description="Disordered" evidence="1">
    <location>
        <begin position="25"/>
        <end position="98"/>
    </location>
</feature>
<feature type="compositionally biased region" description="Basic and acidic residues" evidence="1">
    <location>
        <begin position="25"/>
        <end position="35"/>
    </location>
</feature>